<dbReference type="CDD" id="cd03143">
    <property type="entry name" value="A4_beta-galactosidase_middle_domain"/>
    <property type="match status" value="1"/>
</dbReference>
<dbReference type="InterPro" id="IPR029062">
    <property type="entry name" value="Class_I_gatase-like"/>
</dbReference>
<organism evidence="1 2">
    <name type="scientific">Caproicibacterium argilliputei</name>
    <dbReference type="NCBI Taxonomy" id="3030016"/>
    <lineage>
        <taxon>Bacteria</taxon>
        <taxon>Bacillati</taxon>
        <taxon>Bacillota</taxon>
        <taxon>Clostridia</taxon>
        <taxon>Eubacteriales</taxon>
        <taxon>Oscillospiraceae</taxon>
        <taxon>Caproicibacterium</taxon>
    </lineage>
</organism>
<evidence type="ECO:0000313" key="1">
    <source>
        <dbReference type="EMBL" id="WOC33131.1"/>
    </source>
</evidence>
<dbReference type="Proteomes" id="UP001300604">
    <property type="component" value="Chromosome"/>
</dbReference>
<dbReference type="PANTHER" id="PTHR36848:SF2">
    <property type="entry name" value="SECRETED PROTEIN"/>
    <property type="match status" value="1"/>
</dbReference>
<name>A0AA97DA69_9FIRM</name>
<reference evidence="2" key="1">
    <citation type="submission" date="2024-06" db="EMBL/GenBank/DDBJ databases">
        <title>Caproicibacterium argilliputei sp. nov, a novel caproic acid producing anaerobic bacterium isolated from pit mud.</title>
        <authorList>
            <person name="Zeng C."/>
        </authorList>
    </citation>
    <scope>NUCLEOTIDE SEQUENCE [LARGE SCALE GENOMIC DNA]</scope>
    <source>
        <strain evidence="2">ZCY20-5</strain>
    </source>
</reference>
<dbReference type="Gene3D" id="3.40.50.880">
    <property type="match status" value="1"/>
</dbReference>
<dbReference type="AlphaFoldDB" id="A0AA97DA69"/>
<proteinExistence type="predicted"/>
<gene>
    <name evidence="1" type="ORF">PXC00_04430</name>
</gene>
<dbReference type="PANTHER" id="PTHR36848">
    <property type="entry name" value="DNA-BINDING PROTEIN (PUTATIVE SECRETED PROTEIN)-RELATED"/>
    <property type="match status" value="1"/>
</dbReference>
<accession>A0AA97DA69</accession>
<dbReference type="RefSeq" id="WP_275844354.1">
    <property type="nucleotide sequence ID" value="NZ_CP135996.1"/>
</dbReference>
<dbReference type="KEGG" id="carl:PXC00_04430"/>
<protein>
    <recommendedName>
        <fullName evidence="3">Glycoside hydrolase</fullName>
    </recommendedName>
</protein>
<dbReference type="InterPro" id="IPR053161">
    <property type="entry name" value="Ulvan_degrading_GH"/>
</dbReference>
<reference evidence="1 2" key="2">
    <citation type="submission" date="2024-06" db="EMBL/GenBank/DDBJ databases">
        <title>Caproicibacterium argilliputei sp. nov, a novel caproic acid producing anaerobic bacterium isolated from pit mud.</title>
        <authorList>
            <person name="Xia S."/>
        </authorList>
    </citation>
    <scope>NUCLEOTIDE SEQUENCE [LARGE SCALE GENOMIC DNA]</scope>
    <source>
        <strain evidence="1 2">ZCY20-5</strain>
    </source>
</reference>
<reference evidence="2" key="3">
    <citation type="submission" date="2024-06" db="EMBL/GenBank/DDBJ databases">
        <authorList>
            <person name="Zeng C."/>
        </authorList>
    </citation>
    <scope>NUCLEOTIDE SEQUENCE [LARGE SCALE GENOMIC DNA]</scope>
    <source>
        <strain evidence="2">ZCY20-5</strain>
    </source>
</reference>
<dbReference type="EMBL" id="CP135996">
    <property type="protein sequence ID" value="WOC33131.1"/>
    <property type="molecule type" value="Genomic_DNA"/>
</dbReference>
<evidence type="ECO:0000313" key="2">
    <source>
        <dbReference type="Proteomes" id="UP001300604"/>
    </source>
</evidence>
<keyword evidence="2" id="KW-1185">Reference proteome</keyword>
<evidence type="ECO:0008006" key="3">
    <source>
        <dbReference type="Google" id="ProtNLM"/>
    </source>
</evidence>
<sequence>MNAEEKQEALTAEAFQTPPSACRSVPFFAWNCRLNLPILLEQVRDFDQMGFGGFCIHVRTGLDTPYLGPEFLEDVHRCEQLGESLGMETWLYDEDRWPSGAAGGRVTADPALRSRHLLLTQMPYGGDTAPLPPLPYSRAGNARTENGSLLCRYEIFLTPDGLLKRARRMKTGESAQGGTVWYAYLETQAPEGWYNGNTYIDTLNPKAVQAFLTATHPYYEALLGTRFGKAVPAIFCDEPQMPRCLSLSGPFAKEDVTLPWTDDLPETYRQAYGADLWEDLPLLLWEAPEGASAAARWRWHNHLADRFARGFLQPYGSWCRAHSLLLTGHLMEEPTLQSQTAATGDAMRCYPHFGLPGIDMLCGNFEFTTAKQCASVKNQAGKPGMVSETYGATGWDFDFRKHKLHGDWQAALGVTRRVLHLAWAGMAGESKRDYPASINYQSPWWREYRGLEEHFARVAQALTRGRPVVRVAVVHPLESFWMLYGPQQQTALLREQMDWNFQQLTQWLLFGGIDFDFLDEALLPELCPHGGAPLQVGKMQYDLVLVPACLTLRHTTLERLEAFQHAGGTLCFLGQVPACVDARPDARPAALAAGCSVLPLDRQHVLEAVSPVREVTLRGADGRLTENLLYQLRQDGAQRWLFLAHGREPENLDTTQPQTVQITLQGRWRAQRWDTMTGAVSPMPICRSSEQTTTWEWNAYAYDSLLLRLLPAEKPLQKATGQQQAVQAQGITLRIPQSVPVHLEEPNCLLLDTAAYALDGSDYQESTEILRIDACLRRRLSLPQRTDSSPQPWTVPKESAVHRVRLRFFLHSEVQVPHPLLTLEQPEGARIFWNGQEQPVLPNGWWVDHAIRTVPLPPLPPGKTVLEVELPFGRQTDLEWLYLLGGFGVRAAGAQAVVTAPVSKLAFGDFVPQGLPFYGGNVTYRVPLTLPAAGRILVEVPHYRGHLVTVSMDGGSAAQVFLPPYHWESSTLCAGQHQLLLTLFGNRFNQFGPLHLFDRAYRYMGPDSWRTRGGQWSDTWQFRRTGILSTPSVQFFAQET</sequence>